<protein>
    <submittedName>
        <fullName evidence="2">Uncharacterized protein</fullName>
    </submittedName>
</protein>
<evidence type="ECO:0000313" key="2">
    <source>
        <dbReference type="EMBL" id="AAR99073.1"/>
    </source>
</evidence>
<accession>Q6R7S1</accession>
<dbReference type="EMBL" id="AY508977">
    <property type="protein sequence ID" value="AAR99073.1"/>
    <property type="molecule type" value="mRNA"/>
</dbReference>
<evidence type="ECO:0000256" key="1">
    <source>
        <dbReference type="SAM" id="MobiDB-lite"/>
    </source>
</evidence>
<feature type="compositionally biased region" description="Low complexity" evidence="1">
    <location>
        <begin position="9"/>
        <end position="30"/>
    </location>
</feature>
<proteinExistence type="evidence at transcript level"/>
<dbReference type="AlphaFoldDB" id="Q6R7S1"/>
<reference evidence="2" key="1">
    <citation type="submission" date="2003-12" db="EMBL/GenBank/DDBJ databases">
        <title>Pectinaria gouldii 5' partial mRNA sequence, clone CF3.</title>
        <authorList>
            <person name="Fauchier C.M."/>
            <person name="Tauer T.J."/>
        </authorList>
    </citation>
    <scope>NUCLEOTIDE SEQUENCE</scope>
</reference>
<name>Q6R7S1_PECGU</name>
<feature type="region of interest" description="Disordered" evidence="1">
    <location>
        <begin position="1"/>
        <end position="30"/>
    </location>
</feature>
<sequence length="30" mass="3212">MARSRSSRRSTSSLCPSRSLRSLISSSGPT</sequence>
<organism evidence="2">
    <name type="scientific">Pectinaria gouldii</name>
    <name type="common">Trumpet worm</name>
    <name type="synonym">Ice-cream cone worm</name>
    <dbReference type="NCBI Taxonomy" id="260746"/>
    <lineage>
        <taxon>Eukaryota</taxon>
        <taxon>Metazoa</taxon>
        <taxon>Spiralia</taxon>
        <taxon>Lophotrochozoa</taxon>
        <taxon>Annelida</taxon>
        <taxon>Polychaeta</taxon>
        <taxon>Sedentaria</taxon>
        <taxon>Canalipalpata</taxon>
        <taxon>Terebellida</taxon>
        <taxon>Terebelliformia</taxon>
        <taxon>Pectinariidae</taxon>
        <taxon>Pectinaria</taxon>
    </lineage>
</organism>